<protein>
    <submittedName>
        <fullName evidence="1">Uncharacterized protein</fullName>
    </submittedName>
</protein>
<dbReference type="EMBL" id="HACG01006820">
    <property type="protein sequence ID" value="CEK53685.1"/>
    <property type="molecule type" value="Transcribed_RNA"/>
</dbReference>
<dbReference type="AlphaFoldDB" id="A0A0B6YDT5"/>
<reference evidence="1" key="1">
    <citation type="submission" date="2014-12" db="EMBL/GenBank/DDBJ databases">
        <title>Insight into the proteome of Arion vulgaris.</title>
        <authorList>
            <person name="Aradska J."/>
            <person name="Bulat T."/>
            <person name="Smidak R."/>
            <person name="Sarate P."/>
            <person name="Gangsoo J."/>
            <person name="Sialana F."/>
            <person name="Bilban M."/>
            <person name="Lubec G."/>
        </authorList>
    </citation>
    <scope>NUCLEOTIDE SEQUENCE</scope>
    <source>
        <tissue evidence="1">Skin</tissue>
    </source>
</reference>
<accession>A0A0B6YDT5</accession>
<feature type="non-terminal residue" evidence="1">
    <location>
        <position position="1"/>
    </location>
</feature>
<name>A0A0B6YDT5_9EUPU</name>
<proteinExistence type="predicted"/>
<organism evidence="1">
    <name type="scientific">Arion vulgaris</name>
    <dbReference type="NCBI Taxonomy" id="1028688"/>
    <lineage>
        <taxon>Eukaryota</taxon>
        <taxon>Metazoa</taxon>
        <taxon>Spiralia</taxon>
        <taxon>Lophotrochozoa</taxon>
        <taxon>Mollusca</taxon>
        <taxon>Gastropoda</taxon>
        <taxon>Heterobranchia</taxon>
        <taxon>Euthyneura</taxon>
        <taxon>Panpulmonata</taxon>
        <taxon>Eupulmonata</taxon>
        <taxon>Stylommatophora</taxon>
        <taxon>Helicina</taxon>
        <taxon>Arionoidea</taxon>
        <taxon>Arionidae</taxon>
        <taxon>Arion</taxon>
    </lineage>
</organism>
<evidence type="ECO:0000313" key="1">
    <source>
        <dbReference type="EMBL" id="CEK53685.1"/>
    </source>
</evidence>
<gene>
    <name evidence="1" type="primary">ORF21003</name>
</gene>
<sequence>ANLSCAFFTKVKNRPPVEIKAKENLLAMDMTHIEKANRKKHCKKSSFGTCS</sequence>